<keyword evidence="4 9" id="KW-0067">ATP-binding</keyword>
<dbReference type="Gene3D" id="3.40.50.300">
    <property type="entry name" value="P-loop containing nucleotide triphosphate hydrolases"/>
    <property type="match status" value="3"/>
</dbReference>
<dbReference type="SUPFAM" id="SSF143011">
    <property type="entry name" value="RelE-like"/>
    <property type="match status" value="1"/>
</dbReference>
<dbReference type="SUPFAM" id="SSF52540">
    <property type="entry name" value="P-loop containing nucleoside triphosphate hydrolases"/>
    <property type="match status" value="1"/>
</dbReference>
<protein>
    <recommendedName>
        <fullName evidence="7">DNA 3'-5' helicase</fullName>
        <ecNumber evidence="7">5.6.2.4</ecNumber>
    </recommendedName>
</protein>
<keyword evidence="5" id="KW-0413">Isomerase</keyword>
<dbReference type="EMBL" id="CP036426">
    <property type="protein sequence ID" value="QDV37674.1"/>
    <property type="molecule type" value="Genomic_DNA"/>
</dbReference>
<dbReference type="AlphaFoldDB" id="A0A518H9Z5"/>
<dbReference type="EC" id="5.6.2.4" evidence="7"/>
<dbReference type="RefSeq" id="WP_145275679.1">
    <property type="nucleotide sequence ID" value="NZ_CP036426.1"/>
</dbReference>
<evidence type="ECO:0000313" key="12">
    <source>
        <dbReference type="Proteomes" id="UP000317835"/>
    </source>
</evidence>
<dbReference type="InterPro" id="IPR035093">
    <property type="entry name" value="RelE/ParE_toxin_dom_sf"/>
</dbReference>
<dbReference type="GO" id="GO:0005829">
    <property type="term" value="C:cytosol"/>
    <property type="evidence" value="ECO:0007669"/>
    <property type="project" value="TreeGrafter"/>
</dbReference>
<evidence type="ECO:0000313" key="11">
    <source>
        <dbReference type="EMBL" id="QDV37674.1"/>
    </source>
</evidence>
<gene>
    <name evidence="11" type="primary">pcrA_2</name>
    <name evidence="11" type="ORF">ElP_56170</name>
</gene>
<dbReference type="GO" id="GO:0003677">
    <property type="term" value="F:DNA binding"/>
    <property type="evidence" value="ECO:0007669"/>
    <property type="project" value="InterPro"/>
</dbReference>
<organism evidence="11 12">
    <name type="scientific">Tautonia plasticadhaerens</name>
    <dbReference type="NCBI Taxonomy" id="2527974"/>
    <lineage>
        <taxon>Bacteria</taxon>
        <taxon>Pseudomonadati</taxon>
        <taxon>Planctomycetota</taxon>
        <taxon>Planctomycetia</taxon>
        <taxon>Isosphaerales</taxon>
        <taxon>Isosphaeraceae</taxon>
        <taxon>Tautonia</taxon>
    </lineage>
</organism>
<feature type="binding site" evidence="9">
    <location>
        <begin position="261"/>
        <end position="268"/>
    </location>
    <ligand>
        <name>ATP</name>
        <dbReference type="ChEBI" id="CHEBI:30616"/>
    </ligand>
</feature>
<dbReference type="PANTHER" id="PTHR11070">
    <property type="entry name" value="UVRD / RECB / PCRA DNA HELICASE FAMILY MEMBER"/>
    <property type="match status" value="1"/>
</dbReference>
<reference evidence="11 12" key="1">
    <citation type="submission" date="2019-02" db="EMBL/GenBank/DDBJ databases">
        <title>Deep-cultivation of Planctomycetes and their phenomic and genomic characterization uncovers novel biology.</title>
        <authorList>
            <person name="Wiegand S."/>
            <person name="Jogler M."/>
            <person name="Boedeker C."/>
            <person name="Pinto D."/>
            <person name="Vollmers J."/>
            <person name="Rivas-Marin E."/>
            <person name="Kohn T."/>
            <person name="Peeters S.H."/>
            <person name="Heuer A."/>
            <person name="Rast P."/>
            <person name="Oberbeckmann S."/>
            <person name="Bunk B."/>
            <person name="Jeske O."/>
            <person name="Meyerdierks A."/>
            <person name="Storesund J.E."/>
            <person name="Kallscheuer N."/>
            <person name="Luecker S."/>
            <person name="Lage O.M."/>
            <person name="Pohl T."/>
            <person name="Merkel B.J."/>
            <person name="Hornburger P."/>
            <person name="Mueller R.-W."/>
            <person name="Bruemmer F."/>
            <person name="Labrenz M."/>
            <person name="Spormann A.M."/>
            <person name="Op den Camp H."/>
            <person name="Overmann J."/>
            <person name="Amann R."/>
            <person name="Jetten M.S.M."/>
            <person name="Mascher T."/>
            <person name="Medema M.H."/>
            <person name="Devos D.P."/>
            <person name="Kaster A.-K."/>
            <person name="Ovreas L."/>
            <person name="Rohde M."/>
            <person name="Galperin M.Y."/>
            <person name="Jogler C."/>
        </authorList>
    </citation>
    <scope>NUCLEOTIDE SEQUENCE [LARGE SCALE GENOMIC DNA]</scope>
    <source>
        <strain evidence="11 12">ElP</strain>
    </source>
</reference>
<comment type="catalytic activity">
    <reaction evidence="8">
        <text>ATP + H2O = ADP + phosphate + H(+)</text>
        <dbReference type="Rhea" id="RHEA:13065"/>
        <dbReference type="ChEBI" id="CHEBI:15377"/>
        <dbReference type="ChEBI" id="CHEBI:15378"/>
        <dbReference type="ChEBI" id="CHEBI:30616"/>
        <dbReference type="ChEBI" id="CHEBI:43474"/>
        <dbReference type="ChEBI" id="CHEBI:456216"/>
        <dbReference type="EC" id="5.6.2.4"/>
    </reaction>
</comment>
<dbReference type="KEGG" id="tpla:ElP_56170"/>
<evidence type="ECO:0000256" key="8">
    <source>
        <dbReference type="ARBA" id="ARBA00048988"/>
    </source>
</evidence>
<dbReference type="GO" id="GO:0043138">
    <property type="term" value="F:3'-5' DNA helicase activity"/>
    <property type="evidence" value="ECO:0007669"/>
    <property type="project" value="UniProtKB-EC"/>
</dbReference>
<dbReference type="Pfam" id="PF13361">
    <property type="entry name" value="UvrD_C"/>
    <property type="match status" value="1"/>
</dbReference>
<name>A0A518H9Z5_9BACT</name>
<evidence type="ECO:0000259" key="10">
    <source>
        <dbReference type="PROSITE" id="PS51198"/>
    </source>
</evidence>
<dbReference type="GO" id="GO:0000725">
    <property type="term" value="P:recombinational repair"/>
    <property type="evidence" value="ECO:0007669"/>
    <property type="project" value="TreeGrafter"/>
</dbReference>
<dbReference type="InterPro" id="IPR014017">
    <property type="entry name" value="DNA_helicase_UvrD-like_C"/>
</dbReference>
<dbReference type="InterPro" id="IPR027417">
    <property type="entry name" value="P-loop_NTPase"/>
</dbReference>
<dbReference type="GO" id="GO:0016887">
    <property type="term" value="F:ATP hydrolysis activity"/>
    <property type="evidence" value="ECO:0007669"/>
    <property type="project" value="RHEA"/>
</dbReference>
<evidence type="ECO:0000256" key="5">
    <source>
        <dbReference type="ARBA" id="ARBA00023235"/>
    </source>
</evidence>
<evidence type="ECO:0000256" key="9">
    <source>
        <dbReference type="PROSITE-ProRule" id="PRU00560"/>
    </source>
</evidence>
<accession>A0A518H9Z5</accession>
<dbReference type="PANTHER" id="PTHR11070:SF45">
    <property type="entry name" value="DNA 3'-5' HELICASE"/>
    <property type="match status" value="1"/>
</dbReference>
<proteinExistence type="predicted"/>
<dbReference type="PROSITE" id="PS51198">
    <property type="entry name" value="UVRD_HELICASE_ATP_BIND"/>
    <property type="match status" value="1"/>
</dbReference>
<evidence type="ECO:0000256" key="2">
    <source>
        <dbReference type="ARBA" id="ARBA00022801"/>
    </source>
</evidence>
<evidence type="ECO:0000256" key="7">
    <source>
        <dbReference type="ARBA" id="ARBA00034808"/>
    </source>
</evidence>
<dbReference type="GO" id="GO:0005524">
    <property type="term" value="F:ATP binding"/>
    <property type="evidence" value="ECO:0007669"/>
    <property type="project" value="UniProtKB-UniRule"/>
</dbReference>
<evidence type="ECO:0000256" key="6">
    <source>
        <dbReference type="ARBA" id="ARBA00034617"/>
    </source>
</evidence>
<sequence length="705" mass="78450">MPTVALASEFLDAFARLPRPQQRKVREFTEKFKADPTSLAINYEKLHGVRDDKIRTVRIDKKYRAVVLHPDRGDVYVLVWVDNHDEAMAWAARKSFEVNPVTGALQVVGVEEVERAAPTDDGDGPVLGLFAAYDDDVLLSFGVPAVLLPSVRSVRSVRELVSLGRHLPAEADEALLWLAEGIPPPEVREAVAVPAGGRVDPDDLAAALEHPDTRRRFVTIHSDDELAAMLEAPLEKWRVFLHPGQEKLVGKAFNGPARVLGGAGTGKTVVAMHRARHLAARVFTDPSDRILVTTYTANLAENIEATLKTFCGPERERVEVVHLHAWAVRLLRSHGVEGEIAGPEEIEQGWQEAITTTGVRDFDTAFLRKEWEDVVLAGGIEDRDAYLKVARLGRGKTLSRPQRGRAWQVFERYKESLGRRGLRDWLTVIREARRLLESGRARPAYRSVIVDEAQDFHPEEWRLIRSLAPAGPDDLFLVGDAHQRIYGPKVSLSRCGISIRGRSACLRINYRTTEQIRAWAMGVLRGVEADDLDEGRDGERGYRSLLSGSEPEVHHFGGRDEEREFLAATLRSLVEARQPEEVCLVARTNSLIRNEYAPLLKNLGIPHQILDRGRERPDGGIRLATMHRVKGLEFPVMVLAGLSARTMPLRVASLGDDPTALADHGERERSLLFVAATRARDRLIVTSFGTPSPFLGAMAEPARES</sequence>
<comment type="catalytic activity">
    <reaction evidence="6">
        <text>Couples ATP hydrolysis with the unwinding of duplex DNA by translocating in the 3'-5' direction.</text>
        <dbReference type="EC" id="5.6.2.4"/>
    </reaction>
</comment>
<keyword evidence="1 9" id="KW-0547">Nucleotide-binding</keyword>
<keyword evidence="2 9" id="KW-0378">Hydrolase</keyword>
<feature type="domain" description="UvrD-like helicase ATP-binding" evidence="10">
    <location>
        <begin position="240"/>
        <end position="519"/>
    </location>
</feature>
<evidence type="ECO:0000256" key="1">
    <source>
        <dbReference type="ARBA" id="ARBA00022741"/>
    </source>
</evidence>
<dbReference type="OrthoDB" id="9787585at2"/>
<evidence type="ECO:0000256" key="3">
    <source>
        <dbReference type="ARBA" id="ARBA00022806"/>
    </source>
</evidence>
<keyword evidence="12" id="KW-1185">Reference proteome</keyword>
<dbReference type="Pfam" id="PF00580">
    <property type="entry name" value="UvrD-helicase"/>
    <property type="match status" value="1"/>
</dbReference>
<keyword evidence="3 9" id="KW-0347">Helicase</keyword>
<dbReference type="Proteomes" id="UP000317835">
    <property type="component" value="Chromosome"/>
</dbReference>
<dbReference type="InterPro" id="IPR014016">
    <property type="entry name" value="UvrD-like_ATP-bd"/>
</dbReference>
<dbReference type="InterPro" id="IPR000212">
    <property type="entry name" value="DNA_helicase_UvrD/REP"/>
</dbReference>
<evidence type="ECO:0000256" key="4">
    <source>
        <dbReference type="ARBA" id="ARBA00022840"/>
    </source>
</evidence>